<gene>
    <name evidence="1" type="ORF">SMAX5B_000715</name>
</gene>
<name>A0A2U9B602_SCOMX</name>
<reference evidence="1 2" key="1">
    <citation type="submission" date="2017-12" db="EMBL/GenBank/DDBJ databases">
        <title>Integrating genomic resources of turbot (Scophthalmus maximus) in depth evaluation of genetic and physical mapping variation across individuals.</title>
        <authorList>
            <person name="Martinez P."/>
        </authorList>
    </citation>
    <scope>NUCLEOTIDE SEQUENCE [LARGE SCALE GENOMIC DNA]</scope>
</reference>
<dbReference type="AlphaFoldDB" id="A0A2U9B602"/>
<keyword evidence="2" id="KW-1185">Reference proteome</keyword>
<evidence type="ECO:0000313" key="1">
    <source>
        <dbReference type="EMBL" id="AWO99364.1"/>
    </source>
</evidence>
<dbReference type="EMBL" id="CP026245">
    <property type="protein sequence ID" value="AWO99364.1"/>
    <property type="molecule type" value="Genomic_DNA"/>
</dbReference>
<accession>A0A2U9B602</accession>
<proteinExistence type="predicted"/>
<protein>
    <submittedName>
        <fullName evidence="1">Uncharacterized protein</fullName>
    </submittedName>
</protein>
<organism evidence="1 2">
    <name type="scientific">Scophthalmus maximus</name>
    <name type="common">Turbot</name>
    <name type="synonym">Psetta maxima</name>
    <dbReference type="NCBI Taxonomy" id="52904"/>
    <lineage>
        <taxon>Eukaryota</taxon>
        <taxon>Metazoa</taxon>
        <taxon>Chordata</taxon>
        <taxon>Craniata</taxon>
        <taxon>Vertebrata</taxon>
        <taxon>Euteleostomi</taxon>
        <taxon>Actinopterygii</taxon>
        <taxon>Neopterygii</taxon>
        <taxon>Teleostei</taxon>
        <taxon>Neoteleostei</taxon>
        <taxon>Acanthomorphata</taxon>
        <taxon>Carangaria</taxon>
        <taxon>Pleuronectiformes</taxon>
        <taxon>Pleuronectoidei</taxon>
        <taxon>Scophthalmidae</taxon>
        <taxon>Scophthalmus</taxon>
    </lineage>
</organism>
<evidence type="ECO:0000313" key="2">
    <source>
        <dbReference type="Proteomes" id="UP000246464"/>
    </source>
</evidence>
<dbReference type="Proteomes" id="UP000246464">
    <property type="component" value="Chromosome 3"/>
</dbReference>
<sequence length="71" mass="7480">MPIEQNDCEMFGLNVVEEEEGNSGCSTPPTPDSPLQFPAARENVKGFDLQSTTPAPLLLTGSVTAIMVSGL</sequence>